<feature type="domain" description="Fumarase C C-terminal" evidence="3">
    <location>
        <begin position="415"/>
        <end position="466"/>
    </location>
</feature>
<feature type="domain" description="Fumarate lyase N-terminal" evidence="2">
    <location>
        <begin position="20"/>
        <end position="346"/>
    </location>
</feature>
<dbReference type="InterPro" id="IPR000362">
    <property type="entry name" value="Fumarate_lyase_fam"/>
</dbReference>
<dbReference type="Gene3D" id="1.20.200.10">
    <property type="entry name" value="Fumarase/aspartase (Central domain)"/>
    <property type="match status" value="1"/>
</dbReference>
<accession>A0ABN6FCS3</accession>
<reference evidence="4 5" key="1">
    <citation type="submission" date="2021-02" db="EMBL/GenBank/DDBJ databases">
        <title>Complete genome of Desulfoluna sp. strain ASN36.</title>
        <authorList>
            <person name="Takahashi A."/>
            <person name="Kojima H."/>
            <person name="Fukui M."/>
        </authorList>
    </citation>
    <scope>NUCLEOTIDE SEQUENCE [LARGE SCALE GENOMIC DNA]</scope>
    <source>
        <strain evidence="4 5">ASN36</strain>
    </source>
</reference>
<name>A0ABN6FCS3_9BACT</name>
<dbReference type="SUPFAM" id="SSF48557">
    <property type="entry name" value="L-aspartase-like"/>
    <property type="match status" value="1"/>
</dbReference>
<dbReference type="CDD" id="cd01357">
    <property type="entry name" value="Aspartase"/>
    <property type="match status" value="1"/>
</dbReference>
<dbReference type="PROSITE" id="PS00163">
    <property type="entry name" value="FUMARATE_LYASES"/>
    <property type="match status" value="1"/>
</dbReference>
<evidence type="ECO:0000313" key="5">
    <source>
        <dbReference type="Proteomes" id="UP001320148"/>
    </source>
</evidence>
<dbReference type="NCBIfam" id="NF008909">
    <property type="entry name" value="PRK12273.1"/>
    <property type="match status" value="1"/>
</dbReference>
<evidence type="ECO:0000259" key="3">
    <source>
        <dbReference type="Pfam" id="PF10415"/>
    </source>
</evidence>
<sequence>MKQPMDSKSPSIRREKDALGEVEIPASALWGVHTKRALDNFPLSGQKIPAPFVRALALVKKACAETNLSLGYLDKQVGEAILTACDELADGTLADQIVVDPFQGGAGTSTNMNVNEVIAGRAAELLGGSRGDRELVSPLDHVNLHQSTNDVYPTALKVAALFLLKELETETGHLQQAFQIKETEFASVVKLGRTQMMDAVPMTLGMEFGAFGEAIARDRWRVFKSRERLKQVNLGGTAVGTGLGAPRAYIFKVVERLKAHTGVVIARSENLVDTTQNLDAFVEVSGMLKAFSVNLVKIASDLRLLSSGPKGGLGEITLPARQAGSSIMAGKVNPVIPEAVIQVGLRTMANDQMIGSAASMGQLDLNHLMPLVAHGLLESLTLLVGAARTFRTHCVEGITPNMDTCLAHVAASDTLLTVLVPFIGYDRVAELMAKAKNTGLSVSDLVVEEGVLTEAQVNEVLSPKRMQKMGFDAGDQAFFKGEHDQAGQ</sequence>
<dbReference type="InterPro" id="IPR020557">
    <property type="entry name" value="Fumarate_lyase_CS"/>
</dbReference>
<evidence type="ECO:0000313" key="4">
    <source>
        <dbReference type="EMBL" id="BCS98844.1"/>
    </source>
</evidence>
<dbReference type="Proteomes" id="UP001320148">
    <property type="component" value="Chromosome"/>
</dbReference>
<dbReference type="EMBL" id="AP024488">
    <property type="protein sequence ID" value="BCS98844.1"/>
    <property type="molecule type" value="Genomic_DNA"/>
</dbReference>
<dbReference type="Pfam" id="PF00206">
    <property type="entry name" value="Lyase_1"/>
    <property type="match status" value="1"/>
</dbReference>
<dbReference type="PANTHER" id="PTHR42696:SF2">
    <property type="entry name" value="ASPARTATE AMMONIA-LYASE"/>
    <property type="match status" value="1"/>
</dbReference>
<dbReference type="Gene3D" id="1.10.275.10">
    <property type="entry name" value="Fumarase/aspartase (N-terminal domain)"/>
    <property type="match status" value="1"/>
</dbReference>
<protein>
    <submittedName>
        <fullName evidence="4">Aspartate ammonia-lyase</fullName>
    </submittedName>
</protein>
<dbReference type="Gene3D" id="1.10.40.30">
    <property type="entry name" value="Fumarase/aspartase (C-terminal domain)"/>
    <property type="match status" value="1"/>
</dbReference>
<dbReference type="RefSeq" id="WP_236890213.1">
    <property type="nucleotide sequence ID" value="NZ_AP024488.1"/>
</dbReference>
<dbReference type="InterPro" id="IPR024083">
    <property type="entry name" value="Fumarase/histidase_N"/>
</dbReference>
<dbReference type="InterPro" id="IPR022761">
    <property type="entry name" value="Fumarate_lyase_N"/>
</dbReference>
<organism evidence="4 5">
    <name type="scientific">Desulfoluna limicola</name>
    <dbReference type="NCBI Taxonomy" id="2810562"/>
    <lineage>
        <taxon>Bacteria</taxon>
        <taxon>Pseudomonadati</taxon>
        <taxon>Thermodesulfobacteriota</taxon>
        <taxon>Desulfobacteria</taxon>
        <taxon>Desulfobacterales</taxon>
        <taxon>Desulfolunaceae</taxon>
        <taxon>Desulfoluna</taxon>
    </lineage>
</organism>
<keyword evidence="1" id="KW-0456">Lyase</keyword>
<dbReference type="PANTHER" id="PTHR42696">
    <property type="entry name" value="ASPARTATE AMMONIA-LYASE"/>
    <property type="match status" value="1"/>
</dbReference>
<proteinExistence type="predicted"/>
<keyword evidence="5" id="KW-1185">Reference proteome</keyword>
<evidence type="ECO:0000259" key="2">
    <source>
        <dbReference type="Pfam" id="PF00206"/>
    </source>
</evidence>
<gene>
    <name evidence="4" type="primary">aspA</name>
    <name evidence="4" type="ORF">DSLASN_44760</name>
</gene>
<dbReference type="InterPro" id="IPR051546">
    <property type="entry name" value="Aspartate_Ammonia-Lyase"/>
</dbReference>
<dbReference type="PRINTS" id="PR00149">
    <property type="entry name" value="FUMRATELYASE"/>
</dbReference>
<dbReference type="InterPro" id="IPR018951">
    <property type="entry name" value="Fumarase_C_C"/>
</dbReference>
<dbReference type="InterPro" id="IPR008948">
    <property type="entry name" value="L-Aspartase-like"/>
</dbReference>
<evidence type="ECO:0000256" key="1">
    <source>
        <dbReference type="ARBA" id="ARBA00023239"/>
    </source>
</evidence>
<dbReference type="Pfam" id="PF10415">
    <property type="entry name" value="FumaraseC_C"/>
    <property type="match status" value="1"/>
</dbReference>